<dbReference type="SUPFAM" id="SSF55486">
    <property type="entry name" value="Metalloproteases ('zincins'), catalytic domain"/>
    <property type="match status" value="1"/>
</dbReference>
<protein>
    <recommendedName>
        <fullName evidence="2">Peptidase M13 N-terminal domain-containing protein</fullName>
    </recommendedName>
</protein>
<feature type="domain" description="Peptidase M13 N-terminal" evidence="2">
    <location>
        <begin position="76"/>
        <end position="208"/>
    </location>
</feature>
<dbReference type="Proteomes" id="UP000024635">
    <property type="component" value="Unassembled WGS sequence"/>
</dbReference>
<evidence type="ECO:0000313" key="3">
    <source>
        <dbReference type="EMBL" id="EYB97607.1"/>
    </source>
</evidence>
<dbReference type="PROSITE" id="PS51885">
    <property type="entry name" value="NEPRILYSIN"/>
    <property type="match status" value="1"/>
</dbReference>
<dbReference type="EMBL" id="JARK01001475">
    <property type="protein sequence ID" value="EYB97607.1"/>
    <property type="molecule type" value="Genomic_DNA"/>
</dbReference>
<accession>A0A016T4L0</accession>
<evidence type="ECO:0000256" key="1">
    <source>
        <dbReference type="ARBA" id="ARBA00007357"/>
    </source>
</evidence>
<dbReference type="STRING" id="53326.A0A016T4L0"/>
<dbReference type="InterPro" id="IPR042089">
    <property type="entry name" value="Peptidase_M13_dom_2"/>
</dbReference>
<organism evidence="3 4">
    <name type="scientific">Ancylostoma ceylanicum</name>
    <dbReference type="NCBI Taxonomy" id="53326"/>
    <lineage>
        <taxon>Eukaryota</taxon>
        <taxon>Metazoa</taxon>
        <taxon>Ecdysozoa</taxon>
        <taxon>Nematoda</taxon>
        <taxon>Chromadorea</taxon>
        <taxon>Rhabditida</taxon>
        <taxon>Rhabditina</taxon>
        <taxon>Rhabditomorpha</taxon>
        <taxon>Strongyloidea</taxon>
        <taxon>Ancylostomatidae</taxon>
        <taxon>Ancylostomatinae</taxon>
        <taxon>Ancylostoma</taxon>
    </lineage>
</organism>
<evidence type="ECO:0000313" key="4">
    <source>
        <dbReference type="Proteomes" id="UP000024635"/>
    </source>
</evidence>
<name>A0A016T4L0_9BILA</name>
<sequence length="275" mass="32042">MLLAQACFESPEKVIVGRGEVWRVRCYSLLFLVACVHDSYTARSTCSERNIMVGSSVNYKRLSELHEQATSFSVDPCEDFYKFACGNWITSQSNTTFSFHERLYKIFTRAIKGLLEEDRGPQKVPLTRAQSFYKKCLSSNDEWKSRGGPIQFILEKIRGFGSFPIIDMSWSYGDHFDITDLLVYFNQNRTIMKELVPWISADFMNNSIARLAVMYSCSLFFIRETNMYDFDGLYSCVICVMRVRRCIYVRLYARKVSLYTAAFLVFNEILEKKVR</sequence>
<proteinExistence type="inferred from homology"/>
<dbReference type="GO" id="GO:0005886">
    <property type="term" value="C:plasma membrane"/>
    <property type="evidence" value="ECO:0007669"/>
    <property type="project" value="TreeGrafter"/>
</dbReference>
<gene>
    <name evidence="3" type="primary">Acey_s0139.g2121</name>
    <name evidence="3" type="ORF">Y032_0139g2121</name>
</gene>
<dbReference type="InterPro" id="IPR000718">
    <property type="entry name" value="Peptidase_M13"/>
</dbReference>
<dbReference type="Gene3D" id="1.10.1380.10">
    <property type="entry name" value="Neutral endopeptidase , domain2"/>
    <property type="match status" value="1"/>
</dbReference>
<dbReference type="InterPro" id="IPR024079">
    <property type="entry name" value="MetalloPept_cat_dom_sf"/>
</dbReference>
<dbReference type="Gene3D" id="3.40.390.10">
    <property type="entry name" value="Collagenase (Catalytic Domain)"/>
    <property type="match status" value="1"/>
</dbReference>
<dbReference type="PANTHER" id="PTHR11733">
    <property type="entry name" value="ZINC METALLOPROTEASE FAMILY M13 NEPRILYSIN-RELATED"/>
    <property type="match status" value="1"/>
</dbReference>
<reference evidence="4" key="1">
    <citation type="journal article" date="2015" name="Nat. Genet.">
        <title>The genome and transcriptome of the zoonotic hookworm Ancylostoma ceylanicum identify infection-specific gene families.</title>
        <authorList>
            <person name="Schwarz E.M."/>
            <person name="Hu Y."/>
            <person name="Antoshechkin I."/>
            <person name="Miller M.M."/>
            <person name="Sternberg P.W."/>
            <person name="Aroian R.V."/>
        </authorList>
    </citation>
    <scope>NUCLEOTIDE SEQUENCE</scope>
    <source>
        <strain evidence="4">HY135</strain>
    </source>
</reference>
<dbReference type="InterPro" id="IPR008753">
    <property type="entry name" value="Peptidase_M13_N"/>
</dbReference>
<dbReference type="GO" id="GO:0004222">
    <property type="term" value="F:metalloendopeptidase activity"/>
    <property type="evidence" value="ECO:0007669"/>
    <property type="project" value="InterPro"/>
</dbReference>
<dbReference type="PANTHER" id="PTHR11733:SF167">
    <property type="entry name" value="FI17812P1-RELATED"/>
    <property type="match status" value="1"/>
</dbReference>
<dbReference type="GO" id="GO:0016485">
    <property type="term" value="P:protein processing"/>
    <property type="evidence" value="ECO:0007669"/>
    <property type="project" value="TreeGrafter"/>
</dbReference>
<comment type="caution">
    <text evidence="3">The sequence shown here is derived from an EMBL/GenBank/DDBJ whole genome shotgun (WGS) entry which is preliminary data.</text>
</comment>
<comment type="similarity">
    <text evidence="1">Belongs to the peptidase M13 family.</text>
</comment>
<dbReference type="OrthoDB" id="5894546at2759"/>
<evidence type="ECO:0000259" key="2">
    <source>
        <dbReference type="Pfam" id="PF05649"/>
    </source>
</evidence>
<dbReference type="Pfam" id="PF05649">
    <property type="entry name" value="Peptidase_M13_N"/>
    <property type="match status" value="1"/>
</dbReference>
<dbReference type="AlphaFoldDB" id="A0A016T4L0"/>
<keyword evidence="4" id="KW-1185">Reference proteome</keyword>